<evidence type="ECO:0000313" key="2">
    <source>
        <dbReference type="EMBL" id="KXV44467.1"/>
    </source>
</evidence>
<gene>
    <name evidence="2" type="ORF">AD941_00190</name>
</gene>
<dbReference type="AlphaFoldDB" id="A0AAW3R1B2"/>
<evidence type="ECO:0000259" key="1">
    <source>
        <dbReference type="Pfam" id="PF16289"/>
    </source>
</evidence>
<reference evidence="2 3" key="1">
    <citation type="submission" date="2015-06" db="EMBL/GenBank/DDBJ databases">
        <title>Improved classification and identification of acetic acid bacteria using matrix-assisted laser desorption/ionization time-of-flight mass spectrometry; Gluconobacter nephelii and Gluconobacter uchimurae are later heterotypic synonyms of Gluconobacter japonicus and Gluconobacter oxydans, respectively.</title>
        <authorList>
            <person name="Li L."/>
            <person name="Cleenwerck I."/>
            <person name="De Vuyst L."/>
            <person name="Vandamme P."/>
        </authorList>
    </citation>
    <scope>NUCLEOTIDE SEQUENCE [LARGE SCALE GENOMIC DNA]</scope>
    <source>
        <strain evidence="2 3">LMG 1356</strain>
    </source>
</reference>
<feature type="domain" description="DUF4935" evidence="1">
    <location>
        <begin position="2"/>
        <end position="135"/>
    </location>
</feature>
<accession>A0AAW3R1B2</accession>
<evidence type="ECO:0000313" key="3">
    <source>
        <dbReference type="Proteomes" id="UP000075682"/>
    </source>
</evidence>
<dbReference type="Pfam" id="PF16289">
    <property type="entry name" value="PIN_12"/>
    <property type="match status" value="1"/>
</dbReference>
<name>A0AAW3R1B2_9PROT</name>
<dbReference type="Proteomes" id="UP000075682">
    <property type="component" value="Unassembled WGS sequence"/>
</dbReference>
<organism evidence="2 3">
    <name type="scientific">Gluconobacter albidus</name>
    <dbReference type="NCBI Taxonomy" id="318683"/>
    <lineage>
        <taxon>Bacteria</taxon>
        <taxon>Pseudomonadati</taxon>
        <taxon>Pseudomonadota</taxon>
        <taxon>Alphaproteobacteria</taxon>
        <taxon>Acetobacterales</taxon>
        <taxon>Acetobacteraceae</taxon>
        <taxon>Gluconobacter</taxon>
    </lineage>
</organism>
<sequence>MHITDITLCEIKRQIGSNVGDAANSMNEARKKFSIWKGRLPANIAGDFPTFDQTAISEAAFEQFYKRVRAEWSVVDHNATSVAALDIFNDYFHREPPFESIGSKEFPDAFVVQALVNWCIQKETKMYVVGADKAMAAAVDRSPMLLHMQSLPKLLESIAATETPDINDRTRKLLAKPAVSDGIARKIENKLDELIPIYVGDLADGEVSGHELNGKMEIDDFTVLAASNQDISVILKVRIPLKINIDFEDRSSAFYDNEDDIYVGTEFAQTNIEDEPIIRVFAKLTRKPPSVVGIQIMTSEFEVYDNYDDY</sequence>
<comment type="caution">
    <text evidence="2">The sequence shown here is derived from an EMBL/GenBank/DDBJ whole genome shotgun (WGS) entry which is preliminary data.</text>
</comment>
<protein>
    <recommendedName>
        <fullName evidence="1">DUF4935 domain-containing protein</fullName>
    </recommendedName>
</protein>
<proteinExistence type="predicted"/>
<dbReference type="EMBL" id="LHZN01000032">
    <property type="protein sequence ID" value="KXV44467.1"/>
    <property type="molecule type" value="Genomic_DNA"/>
</dbReference>
<dbReference type="InterPro" id="IPR032557">
    <property type="entry name" value="DUF4935"/>
</dbReference>